<evidence type="ECO:0000256" key="6">
    <source>
        <dbReference type="ARBA" id="ARBA00023002"/>
    </source>
</evidence>
<dbReference type="Gene3D" id="3.40.30.10">
    <property type="entry name" value="Glutaredoxin"/>
    <property type="match status" value="1"/>
</dbReference>
<gene>
    <name evidence="12" type="ORF">AZI85_09375</name>
</gene>
<keyword evidence="3 10" id="KW-0812">Transmembrane</keyword>
<proteinExistence type="inferred from homology"/>
<evidence type="ECO:0000259" key="11">
    <source>
        <dbReference type="SMART" id="SM00756"/>
    </source>
</evidence>
<feature type="transmembrane region" description="Helical" evidence="10">
    <location>
        <begin position="172"/>
        <end position="192"/>
    </location>
</feature>
<sequence length="401" mass="43285">MKNTASSKKKFLNLALIATLIAIGVHLYLTLHYYGLKYGTAEGGSVCNINEVLNCDAVTASKYSALFGVPVALWGVVANIVLLYFLAVTRFNMVQDQAKTSRYAFLFSGITIIGTLVMAAISLSFMSNLCIFCIGAYILSIIGFIGIWLGAEDLSVANLTDDVKDIFTTEKWVGGFLLAIPAFAFLGNIMYLESHGLSDIEKMAKEKVAYWSAAPQQTFDLSAGLTLQKGSSEPVMTIVEFADFRCPHCKHAAPTLHAFANSHPDVKLVFKPFPLDGTCNEAIRGGGDGISCGLASAVMCAEKMGQKGWAAHDYFFDQQEEIIRAGNLDKNLEDVSKATGLALEELKTCVKDPATAELIRKMAKEGETAQIQGTPTVFANGKLLSGGQLIPILEAAYRSLK</sequence>
<evidence type="ECO:0000256" key="8">
    <source>
        <dbReference type="ARBA" id="ARBA00023157"/>
    </source>
</evidence>
<dbReference type="SMART" id="SM00756">
    <property type="entry name" value="VKc"/>
    <property type="match status" value="1"/>
</dbReference>
<evidence type="ECO:0000313" key="12">
    <source>
        <dbReference type="EMBL" id="KYG61153.1"/>
    </source>
</evidence>
<dbReference type="PANTHER" id="PTHR13887">
    <property type="entry name" value="GLUTATHIONE S-TRANSFERASE KAPPA"/>
    <property type="match status" value="1"/>
</dbReference>
<dbReference type="SUPFAM" id="SSF52833">
    <property type="entry name" value="Thioredoxin-like"/>
    <property type="match status" value="1"/>
</dbReference>
<name>A0A150WDV5_BDEBC</name>
<dbReference type="AlphaFoldDB" id="A0A150WDV5"/>
<dbReference type="EMBL" id="LUKF01000017">
    <property type="protein sequence ID" value="KYG61153.1"/>
    <property type="molecule type" value="Genomic_DNA"/>
</dbReference>
<dbReference type="Proteomes" id="UP000075391">
    <property type="component" value="Unassembled WGS sequence"/>
</dbReference>
<dbReference type="InterPro" id="IPR012932">
    <property type="entry name" value="VKOR"/>
</dbReference>
<dbReference type="Pfam" id="PF01323">
    <property type="entry name" value="DSBA"/>
    <property type="match status" value="1"/>
</dbReference>
<dbReference type="GO" id="GO:0048038">
    <property type="term" value="F:quinone binding"/>
    <property type="evidence" value="ECO:0007669"/>
    <property type="project" value="UniProtKB-KW"/>
</dbReference>
<keyword evidence="6" id="KW-0560">Oxidoreductase</keyword>
<protein>
    <submittedName>
        <fullName evidence="12">Fused vitamin K epoxide reductase/thioredoxin</fullName>
    </submittedName>
</protein>
<keyword evidence="8" id="KW-1015">Disulfide bond</keyword>
<evidence type="ECO:0000256" key="1">
    <source>
        <dbReference type="ARBA" id="ARBA00004141"/>
    </source>
</evidence>
<evidence type="ECO:0000256" key="2">
    <source>
        <dbReference type="ARBA" id="ARBA00006214"/>
    </source>
</evidence>
<evidence type="ECO:0000256" key="3">
    <source>
        <dbReference type="ARBA" id="ARBA00022692"/>
    </source>
</evidence>
<dbReference type="Pfam" id="PF07884">
    <property type="entry name" value="VKOR"/>
    <property type="match status" value="1"/>
</dbReference>
<evidence type="ECO:0000256" key="5">
    <source>
        <dbReference type="ARBA" id="ARBA00022989"/>
    </source>
</evidence>
<keyword evidence="5 10" id="KW-1133">Transmembrane helix</keyword>
<evidence type="ECO:0000256" key="7">
    <source>
        <dbReference type="ARBA" id="ARBA00023136"/>
    </source>
</evidence>
<keyword evidence="4" id="KW-0874">Quinone</keyword>
<keyword evidence="7 10" id="KW-0472">Membrane</keyword>
<dbReference type="CDD" id="cd12920">
    <property type="entry name" value="VKOR_3"/>
    <property type="match status" value="1"/>
</dbReference>
<feature type="transmembrane region" description="Helical" evidence="10">
    <location>
        <begin position="12"/>
        <end position="29"/>
    </location>
</feature>
<comment type="caution">
    <text evidence="12">The sequence shown here is derived from an EMBL/GenBank/DDBJ whole genome shotgun (WGS) entry which is preliminary data.</text>
</comment>
<feature type="transmembrane region" description="Helical" evidence="10">
    <location>
        <begin position="71"/>
        <end position="91"/>
    </location>
</feature>
<dbReference type="Gene3D" id="1.20.1440.130">
    <property type="entry name" value="VKOR domain"/>
    <property type="match status" value="1"/>
</dbReference>
<dbReference type="OrthoDB" id="224010at2"/>
<keyword evidence="9" id="KW-0676">Redox-active center</keyword>
<accession>A0A150WDV5</accession>
<feature type="transmembrane region" description="Helical" evidence="10">
    <location>
        <begin position="129"/>
        <end position="151"/>
    </location>
</feature>
<feature type="domain" description="Vitamin K epoxide reductase" evidence="11">
    <location>
        <begin position="8"/>
        <end position="151"/>
    </location>
</feature>
<dbReference type="InterPro" id="IPR038354">
    <property type="entry name" value="VKOR_sf"/>
</dbReference>
<dbReference type="InterPro" id="IPR036249">
    <property type="entry name" value="Thioredoxin-like_sf"/>
</dbReference>
<comment type="subcellular location">
    <subcellularLocation>
        <location evidence="1">Membrane</location>
        <topology evidence="1">Multi-pass membrane protein</topology>
    </subcellularLocation>
</comment>
<dbReference type="InterPro" id="IPR001853">
    <property type="entry name" value="DSBA-like_thioredoxin_dom"/>
</dbReference>
<dbReference type="GO" id="GO:0016491">
    <property type="term" value="F:oxidoreductase activity"/>
    <property type="evidence" value="ECO:0007669"/>
    <property type="project" value="UniProtKB-KW"/>
</dbReference>
<organism evidence="12 13">
    <name type="scientific">Bdellovibrio bacteriovorus</name>
    <dbReference type="NCBI Taxonomy" id="959"/>
    <lineage>
        <taxon>Bacteria</taxon>
        <taxon>Pseudomonadati</taxon>
        <taxon>Bdellovibrionota</taxon>
        <taxon>Bdellovibrionia</taxon>
        <taxon>Bdellovibrionales</taxon>
        <taxon>Pseudobdellovibrionaceae</taxon>
        <taxon>Bdellovibrio</taxon>
    </lineage>
</organism>
<evidence type="ECO:0000256" key="10">
    <source>
        <dbReference type="SAM" id="Phobius"/>
    </source>
</evidence>
<dbReference type="RefSeq" id="WP_063244525.1">
    <property type="nucleotide sequence ID" value="NZ_LUKF01000017.1"/>
</dbReference>
<comment type="similarity">
    <text evidence="2">Belongs to the VKOR family.</text>
</comment>
<dbReference type="PANTHER" id="PTHR13887:SF56">
    <property type="entry name" value="THIOREDOXIN-LIKE REDUCTASE RV2466C"/>
    <property type="match status" value="1"/>
</dbReference>
<dbReference type="GO" id="GO:0016020">
    <property type="term" value="C:membrane"/>
    <property type="evidence" value="ECO:0007669"/>
    <property type="project" value="UniProtKB-SubCell"/>
</dbReference>
<reference evidence="12 13" key="1">
    <citation type="submission" date="2016-03" db="EMBL/GenBank/DDBJ databases">
        <authorList>
            <person name="Ploux O."/>
        </authorList>
    </citation>
    <scope>NUCLEOTIDE SEQUENCE [LARGE SCALE GENOMIC DNA]</scope>
    <source>
        <strain evidence="12 13">BER2</strain>
    </source>
</reference>
<feature type="transmembrane region" description="Helical" evidence="10">
    <location>
        <begin position="103"/>
        <end position="123"/>
    </location>
</feature>
<evidence type="ECO:0000313" key="13">
    <source>
        <dbReference type="Proteomes" id="UP000075391"/>
    </source>
</evidence>
<evidence type="ECO:0000256" key="4">
    <source>
        <dbReference type="ARBA" id="ARBA00022719"/>
    </source>
</evidence>
<evidence type="ECO:0000256" key="9">
    <source>
        <dbReference type="ARBA" id="ARBA00023284"/>
    </source>
</evidence>